<dbReference type="InterPro" id="IPR016161">
    <property type="entry name" value="Ald_DH/histidinol_DH"/>
</dbReference>
<dbReference type="EMBL" id="LQZT01000042">
    <property type="protein sequence ID" value="OCW56342.1"/>
    <property type="molecule type" value="Genomic_DNA"/>
</dbReference>
<accession>A0A1C1YS22</accession>
<comment type="caution">
    <text evidence="4">The sequence shown here is derived from an EMBL/GenBank/DDBJ whole genome shotgun (WGS) entry which is preliminary data.</text>
</comment>
<evidence type="ECO:0000313" key="4">
    <source>
        <dbReference type="EMBL" id="OCW56342.1"/>
    </source>
</evidence>
<dbReference type="Proteomes" id="UP000094795">
    <property type="component" value="Unassembled WGS sequence"/>
</dbReference>
<dbReference type="InterPro" id="IPR016163">
    <property type="entry name" value="Ald_DH_C"/>
</dbReference>
<keyword evidence="2" id="KW-0560">Oxidoreductase</keyword>
<protein>
    <submittedName>
        <fullName evidence="4">Aldehyde dehydrogenase</fullName>
    </submittedName>
</protein>
<dbReference type="Gene3D" id="3.40.605.10">
    <property type="entry name" value="Aldehyde Dehydrogenase, Chain A, domain 1"/>
    <property type="match status" value="1"/>
</dbReference>
<name>A0A1C1YS22_9HYPH</name>
<dbReference type="InterPro" id="IPR051020">
    <property type="entry name" value="ALDH-related_metabolic_enz"/>
</dbReference>
<dbReference type="SUPFAM" id="SSF53720">
    <property type="entry name" value="ALDH-like"/>
    <property type="match status" value="1"/>
</dbReference>
<feature type="domain" description="Aldehyde dehydrogenase" evidence="3">
    <location>
        <begin position="16"/>
        <end position="466"/>
    </location>
</feature>
<dbReference type="PANTHER" id="PTHR42991">
    <property type="entry name" value="ALDEHYDE DEHYDROGENASE"/>
    <property type="match status" value="1"/>
</dbReference>
<dbReference type="InterPro" id="IPR016162">
    <property type="entry name" value="Ald_DH_N"/>
</dbReference>
<proteinExistence type="inferred from homology"/>
<dbReference type="RefSeq" id="WP_066182352.1">
    <property type="nucleotide sequence ID" value="NZ_LQZT01000042.1"/>
</dbReference>
<evidence type="ECO:0000256" key="1">
    <source>
        <dbReference type="ARBA" id="ARBA00009986"/>
    </source>
</evidence>
<dbReference type="Gene3D" id="3.40.309.10">
    <property type="entry name" value="Aldehyde Dehydrogenase, Chain A, domain 2"/>
    <property type="match status" value="1"/>
</dbReference>
<reference evidence="4 5" key="1">
    <citation type="submission" date="2015-12" db="EMBL/GenBank/DDBJ databases">
        <authorList>
            <person name="Shamseldin A."/>
            <person name="Moawad H."/>
            <person name="Abd El-Rahim W.M."/>
            <person name="Sadowsky M.J."/>
        </authorList>
    </citation>
    <scope>NUCLEOTIDE SEQUENCE [LARGE SCALE GENOMIC DNA]</scope>
    <source>
        <strain evidence="4 5">JC234</strain>
    </source>
</reference>
<keyword evidence="5" id="KW-1185">Reference proteome</keyword>
<dbReference type="PANTHER" id="PTHR42991:SF1">
    <property type="entry name" value="ALDEHYDE DEHYDROGENASE"/>
    <property type="match status" value="1"/>
</dbReference>
<evidence type="ECO:0000259" key="3">
    <source>
        <dbReference type="Pfam" id="PF00171"/>
    </source>
</evidence>
<dbReference type="Pfam" id="PF00171">
    <property type="entry name" value="Aldedh"/>
    <property type="match status" value="1"/>
</dbReference>
<evidence type="ECO:0000256" key="2">
    <source>
        <dbReference type="ARBA" id="ARBA00023002"/>
    </source>
</evidence>
<comment type="similarity">
    <text evidence="1">Belongs to the aldehyde dehydrogenase family.</text>
</comment>
<dbReference type="OrthoDB" id="9761688at2"/>
<evidence type="ECO:0000313" key="5">
    <source>
        <dbReference type="Proteomes" id="UP000094795"/>
    </source>
</evidence>
<dbReference type="STRING" id="1480615.AWJ14_19825"/>
<dbReference type="InterPro" id="IPR015590">
    <property type="entry name" value="Aldehyde_DH_dom"/>
</dbReference>
<sequence length="475" mass="50196">MPDANRPYPLLINGEWIETSESFPVLDKFSGEAFARVCQADPELADRAVALAAKALDAGPPPPHARAEVLYAAARLIEEYRDRLVEAMVSEAGFTTVDAGTEVSRAKLTLELSAETAKHFAGHVVPFGAHPGSENRIGFTLRDPIGVVCAITPFNSPLNTVLHKVGPSFAAGNPTVLKPSSLTPVTANIMGELLVEAGMPAGFLHIVQGPGALGETLLKNQTVAFYTFTGSTRVGRIIQSHAGLRRTQMELGSIASTIVCDDADLAVAIPKIANAGLRKAGQVCTSVQRLYVQESVHDQVLEGLVKVAGTLVAGDPRDPATKVGPLISLEAAKRGEAWIQSAVAAGAKLHCGGTRTGSVIEPAILSDMPETEQAWCNEAFAPLIVLRRFSDFDEAIDGANDTPYGLAAGVFTSNMQRAMAAMKRLRFGTVQINETSSARADVMPFGGVKESGFGKEGPSYAAAEMSIERLIVLNP</sequence>
<dbReference type="GO" id="GO:0008911">
    <property type="term" value="F:lactaldehyde dehydrogenase (NAD+) activity"/>
    <property type="evidence" value="ECO:0007669"/>
    <property type="project" value="TreeGrafter"/>
</dbReference>
<dbReference type="AlphaFoldDB" id="A0A1C1YS22"/>
<gene>
    <name evidence="4" type="ORF">AWJ14_19825</name>
</gene>
<organism evidence="4 5">
    <name type="scientific">Hoeflea olei</name>
    <dbReference type="NCBI Taxonomy" id="1480615"/>
    <lineage>
        <taxon>Bacteria</taxon>
        <taxon>Pseudomonadati</taxon>
        <taxon>Pseudomonadota</taxon>
        <taxon>Alphaproteobacteria</taxon>
        <taxon>Hyphomicrobiales</taxon>
        <taxon>Rhizobiaceae</taxon>
        <taxon>Hoeflea</taxon>
    </lineage>
</organism>